<accession>A0A8H7XL74</accession>
<proteinExistence type="predicted"/>
<protein>
    <submittedName>
        <fullName evidence="1">Uncharacterized protein</fullName>
    </submittedName>
</protein>
<gene>
    <name evidence="1" type="ORF">JR316_012950</name>
</gene>
<evidence type="ECO:0000313" key="1">
    <source>
        <dbReference type="EMBL" id="KAG5162031.1"/>
    </source>
</evidence>
<name>A0A8H7XL74_PSICU</name>
<organism evidence="1">
    <name type="scientific">Psilocybe cubensis</name>
    <name type="common">Psychedelic mushroom</name>
    <name type="synonym">Stropharia cubensis</name>
    <dbReference type="NCBI Taxonomy" id="181762"/>
    <lineage>
        <taxon>Eukaryota</taxon>
        <taxon>Fungi</taxon>
        <taxon>Dikarya</taxon>
        <taxon>Basidiomycota</taxon>
        <taxon>Agaricomycotina</taxon>
        <taxon>Agaricomycetes</taxon>
        <taxon>Agaricomycetidae</taxon>
        <taxon>Agaricales</taxon>
        <taxon>Agaricineae</taxon>
        <taxon>Strophariaceae</taxon>
        <taxon>Psilocybe</taxon>
    </lineage>
</organism>
<dbReference type="EMBL" id="JAFIQS010000021">
    <property type="protein sequence ID" value="KAG5162031.1"/>
    <property type="molecule type" value="Genomic_DNA"/>
</dbReference>
<sequence length="164" mass="18799">MNTPYTLRFISSRNSTYNGEHDLVLPAHKLEQLHDAVDELNTAQLEHKVEMYFALPMDADAVCGMLAELASLRKIAAYDKSFGFMLSEKNIACLVLERWDDVPCERSAAYYDLFRPQFRTFLQKLDVIYESVLGDTQDIKQTVNINDSMDDLSQSFKGLSHHEI</sequence>
<dbReference type="AlphaFoldDB" id="A0A8H7XL74"/>
<reference evidence="1" key="1">
    <citation type="submission" date="2021-02" db="EMBL/GenBank/DDBJ databases">
        <title>Psilocybe cubensis genome.</title>
        <authorList>
            <person name="Mckernan K.J."/>
            <person name="Crawford S."/>
            <person name="Trippe A."/>
            <person name="Kane L.T."/>
            <person name="Mclaughlin S."/>
        </authorList>
    </citation>
    <scope>NUCLEOTIDE SEQUENCE [LARGE SCALE GENOMIC DNA]</scope>
    <source>
        <strain evidence="1">MGC-MH-2018</strain>
    </source>
</reference>
<comment type="caution">
    <text evidence="1">The sequence shown here is derived from an EMBL/GenBank/DDBJ whole genome shotgun (WGS) entry which is preliminary data.</text>
</comment>